<evidence type="ECO:0000259" key="1">
    <source>
        <dbReference type="Pfam" id="PF13191"/>
    </source>
</evidence>
<name>A0AAP2ZA85_9EURY</name>
<feature type="domain" description="MalT-like winged helix" evidence="2">
    <location>
        <begin position="242"/>
        <end position="324"/>
    </location>
</feature>
<sequence>MARVRAEALNRAYSKISNDGKNIHISGEPGIGKSEFLQHLVDDLSDEFNVLQKDVRVHHTTEKLERDLLHLARSAAPERHAKRNELVSVSGGVAGISGGGTVDDRVRDLYKLGDLTSNWSGEPLVLCIDDIHKIDEDEKVVRDVIGEISSVLGDNVHLVTVGQISGIQDKEVEEIHLNLFTIAETEVFLEEEFGQLEEETVSSVHSAVDGHPLYLSLLTESTDDEEDLVLPEDEVFDSIEENYIDGLSPEEYRFLRQVAPLPELDEKTCSGVTEDWSSVEIDRLLRGLNRRTIVQEVNRTDEGHKIYKIHEVFRDLLIRKHRNEKEVCRQALHHHLEEISYHVTEGGEDSLLESLPHSFYVKHHLGAIYGEDAGADELLEEINQIDLEYPHRGFVVVYSGFSVLPKDVVDLWQEELPYFQDWVFENTENEVQAELVCRIVEWGLSQFGDEDPMELSDINVEGSLDDIPEREQPVQDMELSDQHAKRMRTAWINILSFFLTEEPYRSKTHREQVGKTFETYGISEELIFEFRDRCKSTLSDSDLGDEFEDFLEGFVTSMGEEFEGSTKSSIDFYEVRDQAMEMGREMFDNLHHQVLLNSGVLADVAEEGGEVLEKAENPVFAMFWYSLFTVYFRNTTPDSEDFTRVKELYLEQLEKRREYEEQVEDPIIRAKDSAESLALEEAEMD</sequence>
<dbReference type="Proteomes" id="UP001321047">
    <property type="component" value="Unassembled WGS sequence"/>
</dbReference>
<evidence type="ECO:0000259" key="2">
    <source>
        <dbReference type="Pfam" id="PF25873"/>
    </source>
</evidence>
<dbReference type="InterPro" id="IPR027417">
    <property type="entry name" value="P-loop_NTPase"/>
</dbReference>
<gene>
    <name evidence="3" type="ORF">OB919_15795</name>
</gene>
<dbReference type="EMBL" id="JAOPJZ010000017">
    <property type="protein sequence ID" value="MCU4753427.1"/>
    <property type="molecule type" value="Genomic_DNA"/>
</dbReference>
<dbReference type="Pfam" id="PF13191">
    <property type="entry name" value="AAA_16"/>
    <property type="match status" value="1"/>
</dbReference>
<dbReference type="Pfam" id="PF25873">
    <property type="entry name" value="WHD_MalT"/>
    <property type="match status" value="1"/>
</dbReference>
<proteinExistence type="predicted"/>
<dbReference type="InterPro" id="IPR041664">
    <property type="entry name" value="AAA_16"/>
</dbReference>
<dbReference type="SUPFAM" id="SSF52540">
    <property type="entry name" value="P-loop containing nucleoside triphosphate hydrolases"/>
    <property type="match status" value="1"/>
</dbReference>
<reference evidence="3 4" key="1">
    <citation type="submission" date="2022-09" db="EMBL/GenBank/DDBJ databases">
        <title>Enrichment on poylsaccharides allowed isolation of novel metabolic and taxonomic groups of Haloarchaea.</title>
        <authorList>
            <person name="Sorokin D.Y."/>
            <person name="Elcheninov A.G."/>
            <person name="Khizhniak T.V."/>
            <person name="Kolganova T.V."/>
            <person name="Kublanov I.V."/>
        </authorList>
    </citation>
    <scope>NUCLEOTIDE SEQUENCE [LARGE SCALE GENOMIC DNA]</scope>
    <source>
        <strain evidence="3 4">AArc-curdl1</strain>
    </source>
</reference>
<dbReference type="InterPro" id="IPR059106">
    <property type="entry name" value="WHD_MalT"/>
</dbReference>
<evidence type="ECO:0000313" key="4">
    <source>
        <dbReference type="Proteomes" id="UP001321047"/>
    </source>
</evidence>
<protein>
    <submittedName>
        <fullName evidence="3">AAA family ATPase</fullName>
    </submittedName>
</protein>
<dbReference type="RefSeq" id="WP_342809744.1">
    <property type="nucleotide sequence ID" value="NZ_JAOPJZ010000017.1"/>
</dbReference>
<dbReference type="AlphaFoldDB" id="A0AAP2ZA85"/>
<accession>A0AAP2ZA85</accession>
<dbReference type="Gene3D" id="3.40.50.300">
    <property type="entry name" value="P-loop containing nucleotide triphosphate hydrolases"/>
    <property type="match status" value="1"/>
</dbReference>
<comment type="caution">
    <text evidence="3">The sequence shown here is derived from an EMBL/GenBank/DDBJ whole genome shotgun (WGS) entry which is preliminary data.</text>
</comment>
<feature type="domain" description="Orc1-like AAA ATPase" evidence="1">
    <location>
        <begin position="7"/>
        <end position="138"/>
    </location>
</feature>
<organism evidence="3 4">
    <name type="scientific">Natronosalvus hydrolyticus</name>
    <dbReference type="NCBI Taxonomy" id="2979988"/>
    <lineage>
        <taxon>Archaea</taxon>
        <taxon>Methanobacteriati</taxon>
        <taxon>Methanobacteriota</taxon>
        <taxon>Stenosarchaea group</taxon>
        <taxon>Halobacteria</taxon>
        <taxon>Halobacteriales</taxon>
        <taxon>Natrialbaceae</taxon>
        <taxon>Natronosalvus</taxon>
    </lineage>
</organism>
<keyword evidence="4" id="KW-1185">Reference proteome</keyword>
<evidence type="ECO:0000313" key="3">
    <source>
        <dbReference type="EMBL" id="MCU4753427.1"/>
    </source>
</evidence>